<dbReference type="OMA" id="KDTRIMY"/>
<dbReference type="OrthoDB" id="4502478at2759"/>
<dbReference type="HOGENOM" id="CLU_101047_1_0_1"/>
<feature type="compositionally biased region" description="Basic and acidic residues" evidence="1">
    <location>
        <begin position="175"/>
        <end position="191"/>
    </location>
</feature>
<accession>B6HRX1</accession>
<feature type="region of interest" description="Disordered" evidence="1">
    <location>
        <begin position="175"/>
        <end position="198"/>
    </location>
</feature>
<gene>
    <name evidence="2" type="ORF">Pc22g12530</name>
    <name evidence="2" type="ORF">PCH_Pc22g12530</name>
</gene>
<protein>
    <submittedName>
        <fullName evidence="2">Pc22g12530 protein</fullName>
    </submittedName>
</protein>
<dbReference type="VEuPathDB" id="FungiDB:PCH_Pc22g12530"/>
<keyword evidence="3" id="KW-1185">Reference proteome</keyword>
<proteinExistence type="predicted"/>
<evidence type="ECO:0000313" key="3">
    <source>
        <dbReference type="Proteomes" id="UP000000724"/>
    </source>
</evidence>
<dbReference type="AlphaFoldDB" id="B6HRX1"/>
<evidence type="ECO:0000313" key="2">
    <source>
        <dbReference type="EMBL" id="CAP98541.1"/>
    </source>
</evidence>
<dbReference type="eggNOG" id="ENOG502SY3Z">
    <property type="taxonomic scope" value="Eukaryota"/>
</dbReference>
<reference evidence="2 3" key="1">
    <citation type="journal article" date="2008" name="Nat. Biotechnol.">
        <title>Genome sequencing and analysis of the filamentous fungus Penicillium chrysogenum.</title>
        <authorList>
            <person name="van den Berg M.A."/>
            <person name="Albang R."/>
            <person name="Albermann K."/>
            <person name="Badger J.H."/>
            <person name="Daran J.-M."/>
            <person name="Driessen A.J.M."/>
            <person name="Garcia-Estrada C."/>
            <person name="Fedorova N.D."/>
            <person name="Harris D.M."/>
            <person name="Heijne W.H.M."/>
            <person name="Joardar V.S."/>
            <person name="Kiel J.A.K.W."/>
            <person name="Kovalchuk A."/>
            <person name="Martin J.F."/>
            <person name="Nierman W.C."/>
            <person name="Nijland J.G."/>
            <person name="Pronk J.T."/>
            <person name="Roubos J.A."/>
            <person name="van der Klei I.J."/>
            <person name="van Peij N.N.M.E."/>
            <person name="Veenhuis M."/>
            <person name="von Doehren H."/>
            <person name="Wagner C."/>
            <person name="Wortman J.R."/>
            <person name="Bovenberg R.A.L."/>
        </authorList>
    </citation>
    <scope>NUCLEOTIDE SEQUENCE [LARGE SCALE GENOMIC DNA]</scope>
    <source>
        <strain evidence="3">ATCC 28089 / DSM 1075 / NRRL 1951 / Wisconsin 54-1255</strain>
    </source>
</reference>
<organism evidence="2 3">
    <name type="scientific">Penicillium rubens (strain ATCC 28089 / DSM 1075 / NRRL 1951 / Wisconsin 54-1255)</name>
    <name type="common">Penicillium chrysogenum</name>
    <dbReference type="NCBI Taxonomy" id="500485"/>
    <lineage>
        <taxon>Eukaryota</taxon>
        <taxon>Fungi</taxon>
        <taxon>Dikarya</taxon>
        <taxon>Ascomycota</taxon>
        <taxon>Pezizomycotina</taxon>
        <taxon>Eurotiomycetes</taxon>
        <taxon>Eurotiomycetidae</taxon>
        <taxon>Eurotiales</taxon>
        <taxon>Aspergillaceae</taxon>
        <taxon>Penicillium</taxon>
        <taxon>Penicillium chrysogenum species complex</taxon>
    </lineage>
</organism>
<name>B6HRX1_PENRW</name>
<evidence type="ECO:0000256" key="1">
    <source>
        <dbReference type="SAM" id="MobiDB-lite"/>
    </source>
</evidence>
<dbReference type="Proteomes" id="UP000000724">
    <property type="component" value="Contig Pc00c22"/>
</dbReference>
<dbReference type="BioCyc" id="PCHR:PC22G12530-MONOMER"/>
<dbReference type="EMBL" id="AM920437">
    <property type="protein sequence ID" value="CAP98541.1"/>
    <property type="molecule type" value="Genomic_DNA"/>
</dbReference>
<sequence>MGFRAIEICLNGRGKGYKAWRWHGLIQRRIHACIGPILPRHASKYSKDSLTPPQDEAIIVYNRMNADTSNLLDNVRADPATRPPFFWHHIRPDCQRWGILEICHNAPPLVRGLFERGATNGEYGPNWVAGWLLYSVFRSRDVRNNRNRRKGEVGGAGSESGMYYTFFLAASRSIDKRTRPEETTQPKKYYDPVRNGTL</sequence>